<gene>
    <name evidence="2" type="ORF">N7468_006012</name>
</gene>
<protein>
    <submittedName>
        <fullName evidence="2">Uncharacterized protein</fullName>
    </submittedName>
</protein>
<name>A0A9W9P088_9EURO</name>
<feature type="region of interest" description="Disordered" evidence="1">
    <location>
        <begin position="1"/>
        <end position="74"/>
    </location>
</feature>
<sequence>MSAPNSGRQSPPEERQSGIQQGQPPATGKMGASSSAPPQDFAQQKSDETKNAKLESNPAHPLGHIEAEKFAKTK</sequence>
<feature type="compositionally biased region" description="Polar residues" evidence="1">
    <location>
        <begin position="32"/>
        <end position="44"/>
    </location>
</feature>
<comment type="caution">
    <text evidence="2">The sequence shown here is derived from an EMBL/GenBank/DDBJ whole genome shotgun (WGS) entry which is preliminary data.</text>
</comment>
<evidence type="ECO:0000313" key="3">
    <source>
        <dbReference type="Proteomes" id="UP001150941"/>
    </source>
</evidence>
<organism evidence="2 3">
    <name type="scientific">Penicillium chermesinum</name>
    <dbReference type="NCBI Taxonomy" id="63820"/>
    <lineage>
        <taxon>Eukaryota</taxon>
        <taxon>Fungi</taxon>
        <taxon>Dikarya</taxon>
        <taxon>Ascomycota</taxon>
        <taxon>Pezizomycotina</taxon>
        <taxon>Eurotiomycetes</taxon>
        <taxon>Eurotiomycetidae</taxon>
        <taxon>Eurotiales</taxon>
        <taxon>Aspergillaceae</taxon>
        <taxon>Penicillium</taxon>
    </lineage>
</organism>
<dbReference type="OrthoDB" id="5375886at2759"/>
<dbReference type="GeneID" id="83202611"/>
<reference evidence="2" key="2">
    <citation type="journal article" date="2023" name="IMA Fungus">
        <title>Comparative genomic study of the Penicillium genus elucidates a diverse pangenome and 15 lateral gene transfer events.</title>
        <authorList>
            <person name="Petersen C."/>
            <person name="Sorensen T."/>
            <person name="Nielsen M.R."/>
            <person name="Sondergaard T.E."/>
            <person name="Sorensen J.L."/>
            <person name="Fitzpatrick D.A."/>
            <person name="Frisvad J.C."/>
            <person name="Nielsen K.L."/>
        </authorList>
    </citation>
    <scope>NUCLEOTIDE SEQUENCE</scope>
    <source>
        <strain evidence="2">IBT 19713</strain>
    </source>
</reference>
<dbReference type="RefSeq" id="XP_058331048.1">
    <property type="nucleotide sequence ID" value="XM_058475308.1"/>
</dbReference>
<dbReference type="AlphaFoldDB" id="A0A9W9P088"/>
<evidence type="ECO:0000313" key="2">
    <source>
        <dbReference type="EMBL" id="KAJ5233056.1"/>
    </source>
</evidence>
<accession>A0A9W9P088</accession>
<keyword evidence="3" id="KW-1185">Reference proteome</keyword>
<reference evidence="2" key="1">
    <citation type="submission" date="2022-11" db="EMBL/GenBank/DDBJ databases">
        <authorList>
            <person name="Petersen C."/>
        </authorList>
    </citation>
    <scope>NUCLEOTIDE SEQUENCE</scope>
    <source>
        <strain evidence="2">IBT 19713</strain>
    </source>
</reference>
<proteinExistence type="predicted"/>
<evidence type="ECO:0000256" key="1">
    <source>
        <dbReference type="SAM" id="MobiDB-lite"/>
    </source>
</evidence>
<feature type="compositionally biased region" description="Basic and acidic residues" evidence="1">
    <location>
        <begin position="63"/>
        <end position="74"/>
    </location>
</feature>
<dbReference type="EMBL" id="JAPQKS010000004">
    <property type="protein sequence ID" value="KAJ5233056.1"/>
    <property type="molecule type" value="Genomic_DNA"/>
</dbReference>
<dbReference type="Proteomes" id="UP001150941">
    <property type="component" value="Unassembled WGS sequence"/>
</dbReference>